<dbReference type="InterPro" id="IPR050857">
    <property type="entry name" value="D-2-hydroxyacid_DH"/>
</dbReference>
<feature type="domain" description="D-isomer specific 2-hydroxyacid dehydrogenase NAD-binding" evidence="6">
    <location>
        <begin position="107"/>
        <end position="290"/>
    </location>
</feature>
<accession>A0A1I3TG09</accession>
<dbReference type="GO" id="GO:0016616">
    <property type="term" value="F:oxidoreductase activity, acting on the CH-OH group of donors, NAD or NADP as acceptor"/>
    <property type="evidence" value="ECO:0007669"/>
    <property type="project" value="InterPro"/>
</dbReference>
<dbReference type="GO" id="GO:0051287">
    <property type="term" value="F:NAD binding"/>
    <property type="evidence" value="ECO:0007669"/>
    <property type="project" value="InterPro"/>
</dbReference>
<dbReference type="InterPro" id="IPR006139">
    <property type="entry name" value="D-isomer_2_OHA_DH_cat_dom"/>
</dbReference>
<evidence type="ECO:0000256" key="1">
    <source>
        <dbReference type="ARBA" id="ARBA00005854"/>
    </source>
</evidence>
<dbReference type="PANTHER" id="PTHR42789">
    <property type="entry name" value="D-ISOMER SPECIFIC 2-HYDROXYACID DEHYDROGENASE FAMILY PROTEIN (AFU_ORTHOLOGUE AFUA_6G10090)"/>
    <property type="match status" value="1"/>
</dbReference>
<name>A0A1I3TG09_9FLAO</name>
<evidence type="ECO:0000313" key="8">
    <source>
        <dbReference type="Proteomes" id="UP000243887"/>
    </source>
</evidence>
<evidence type="ECO:0000256" key="3">
    <source>
        <dbReference type="ARBA" id="ARBA00023027"/>
    </source>
</evidence>
<evidence type="ECO:0000256" key="2">
    <source>
        <dbReference type="ARBA" id="ARBA00023002"/>
    </source>
</evidence>
<dbReference type="AlphaFoldDB" id="A0A1I3TG09"/>
<organism evidence="7 8">
    <name type="scientific">Myroides guanonis</name>
    <dbReference type="NCBI Taxonomy" id="1150112"/>
    <lineage>
        <taxon>Bacteria</taxon>
        <taxon>Pseudomonadati</taxon>
        <taxon>Bacteroidota</taxon>
        <taxon>Flavobacteriia</taxon>
        <taxon>Flavobacteriales</taxon>
        <taxon>Flavobacteriaceae</taxon>
        <taxon>Myroides</taxon>
    </lineage>
</organism>
<dbReference type="RefSeq" id="WP_090680152.1">
    <property type="nucleotide sequence ID" value="NZ_FORU01000013.1"/>
</dbReference>
<keyword evidence="2 4" id="KW-0560">Oxidoreductase</keyword>
<comment type="similarity">
    <text evidence="1 4">Belongs to the D-isomer specific 2-hydroxyacid dehydrogenase family.</text>
</comment>
<dbReference type="InterPro" id="IPR006140">
    <property type="entry name" value="D-isomer_DH_NAD-bd"/>
</dbReference>
<keyword evidence="3" id="KW-0520">NAD</keyword>
<dbReference type="SUPFAM" id="SSF52283">
    <property type="entry name" value="Formate/glycerate dehydrogenase catalytic domain-like"/>
    <property type="match status" value="1"/>
</dbReference>
<feature type="domain" description="D-isomer specific 2-hydroxyacid dehydrogenase catalytic" evidence="5">
    <location>
        <begin position="12"/>
        <end position="314"/>
    </location>
</feature>
<dbReference type="Pfam" id="PF00389">
    <property type="entry name" value="2-Hacid_dh"/>
    <property type="match status" value="1"/>
</dbReference>
<dbReference type="OrthoDB" id="9805416at2"/>
<keyword evidence="8" id="KW-1185">Reference proteome</keyword>
<evidence type="ECO:0000259" key="5">
    <source>
        <dbReference type="Pfam" id="PF00389"/>
    </source>
</evidence>
<evidence type="ECO:0000259" key="6">
    <source>
        <dbReference type="Pfam" id="PF02826"/>
    </source>
</evidence>
<dbReference type="Proteomes" id="UP000243887">
    <property type="component" value="Unassembled WGS sequence"/>
</dbReference>
<dbReference type="EMBL" id="FORU01000013">
    <property type="protein sequence ID" value="SFJ70098.1"/>
    <property type="molecule type" value="Genomic_DNA"/>
</dbReference>
<evidence type="ECO:0000256" key="4">
    <source>
        <dbReference type="RuleBase" id="RU003719"/>
    </source>
</evidence>
<dbReference type="STRING" id="1150112.SAMN04487893_11374"/>
<proteinExistence type="inferred from homology"/>
<gene>
    <name evidence="7" type="ORF">SAMN04487893_11374</name>
</gene>
<reference evidence="8" key="1">
    <citation type="submission" date="2016-10" db="EMBL/GenBank/DDBJ databases">
        <authorList>
            <person name="Varghese N."/>
            <person name="Submissions S."/>
        </authorList>
    </citation>
    <scope>NUCLEOTIDE SEQUENCE [LARGE SCALE GENOMIC DNA]</scope>
    <source>
        <strain evidence="8">DSM 26542</strain>
    </source>
</reference>
<sequence length="316" mass="35212">MKILANGQLVDEVKEILESSGFEVKEVQVAYEQLSSYTKKNNVDILWLIHTGLLDRDLLNDLTHVKVLVLANESVELEVIDYALSLGILVVWAEEALSNATAELVFAHLFNGCRLLPEANRNMPLEGDTSFKFLHESYSNGIELSGKTLGILGMSRSGLKVAQKALGLGMDVIYYDENRSSVSEVVVLPNGISFPIELKSISFEEVLEYAHFITIHTTFYEKYLINANSFEVANNLIGVINCAYPEAINEVDLVEEINKETILFAGLDRFEEEPNPAIQVLMQPAFSLSPNINSATQESKKSIDAELIEKILKIKK</sequence>
<dbReference type="PANTHER" id="PTHR42789:SF1">
    <property type="entry name" value="D-ISOMER SPECIFIC 2-HYDROXYACID DEHYDROGENASE FAMILY PROTEIN (AFU_ORTHOLOGUE AFUA_6G10090)"/>
    <property type="match status" value="1"/>
</dbReference>
<dbReference type="Gene3D" id="3.40.50.720">
    <property type="entry name" value="NAD(P)-binding Rossmann-like Domain"/>
    <property type="match status" value="2"/>
</dbReference>
<dbReference type="SUPFAM" id="SSF51735">
    <property type="entry name" value="NAD(P)-binding Rossmann-fold domains"/>
    <property type="match status" value="1"/>
</dbReference>
<evidence type="ECO:0000313" key="7">
    <source>
        <dbReference type="EMBL" id="SFJ70098.1"/>
    </source>
</evidence>
<dbReference type="InterPro" id="IPR036291">
    <property type="entry name" value="NAD(P)-bd_dom_sf"/>
</dbReference>
<protein>
    <submittedName>
        <fullName evidence="7">D-3-phosphoglycerate dehydrogenase</fullName>
    </submittedName>
</protein>
<dbReference type="Pfam" id="PF02826">
    <property type="entry name" value="2-Hacid_dh_C"/>
    <property type="match status" value="1"/>
</dbReference>